<name>V6LM09_9EUKA</name>
<evidence type="ECO:0000313" key="2">
    <source>
        <dbReference type="EMBL" id="KAH0576554.1"/>
    </source>
</evidence>
<dbReference type="AlphaFoldDB" id="V6LM09"/>
<dbReference type="VEuPathDB" id="GiardiaDB:SS50377_22118"/>
<dbReference type="Proteomes" id="UP000018208">
    <property type="component" value="Unassembled WGS sequence"/>
</dbReference>
<accession>V6LM09</accession>
<organism evidence="1">
    <name type="scientific">Spironucleus salmonicida</name>
    <dbReference type="NCBI Taxonomy" id="348837"/>
    <lineage>
        <taxon>Eukaryota</taxon>
        <taxon>Metamonada</taxon>
        <taxon>Diplomonadida</taxon>
        <taxon>Hexamitidae</taxon>
        <taxon>Hexamitinae</taxon>
        <taxon>Spironucleus</taxon>
    </lineage>
</organism>
<reference evidence="2" key="2">
    <citation type="submission" date="2020-12" db="EMBL/GenBank/DDBJ databases">
        <title>New Spironucleus salmonicida genome in near-complete chromosomes.</title>
        <authorList>
            <person name="Xu F."/>
            <person name="Kurt Z."/>
            <person name="Jimenez-Gonzalez A."/>
            <person name="Astvaldsson A."/>
            <person name="Andersson J.O."/>
            <person name="Svard S.G."/>
        </authorList>
    </citation>
    <scope>NUCLEOTIDE SEQUENCE</scope>
    <source>
        <strain evidence="2">ATCC 50377</strain>
    </source>
</reference>
<evidence type="ECO:0000313" key="3">
    <source>
        <dbReference type="Proteomes" id="UP000018208"/>
    </source>
</evidence>
<keyword evidence="3" id="KW-1185">Reference proteome</keyword>
<dbReference type="EMBL" id="KI546089">
    <property type="protein sequence ID" value="EST45722.1"/>
    <property type="molecule type" value="Genomic_DNA"/>
</dbReference>
<evidence type="ECO:0000313" key="1">
    <source>
        <dbReference type="EMBL" id="EST45722.1"/>
    </source>
</evidence>
<dbReference type="EMBL" id="AUWU02000002">
    <property type="protein sequence ID" value="KAH0576554.1"/>
    <property type="molecule type" value="Genomic_DNA"/>
</dbReference>
<gene>
    <name evidence="1" type="ORF">SS50377_14293</name>
    <name evidence="2" type="ORF">SS50377_22118</name>
</gene>
<sequence length="128" mass="15426">MHKLQSIKKIREVSPLQVEKANEQIIIKSSSLQDTFNINNYLNYAVFRYLPYELRRKVLRDSNKSKIFDLQDLQNVYDLAKYDIADEIQDNLHQKHKKEIDLIRKQYEQTISQIIKEQQPNHYSDIFI</sequence>
<protein>
    <submittedName>
        <fullName evidence="1">Uncharacterized protein</fullName>
    </submittedName>
</protein>
<reference evidence="1 2" key="1">
    <citation type="journal article" date="2014" name="PLoS Genet.">
        <title>The Genome of Spironucleus salmonicida Highlights a Fish Pathogen Adapted to Fluctuating Environments.</title>
        <authorList>
            <person name="Xu F."/>
            <person name="Jerlstrom-Hultqvist J."/>
            <person name="Einarsson E."/>
            <person name="Astvaldsson A."/>
            <person name="Svard S.G."/>
            <person name="Andersson J.O."/>
        </authorList>
    </citation>
    <scope>NUCLEOTIDE SEQUENCE</scope>
    <source>
        <strain evidence="2">ATCC 50377</strain>
    </source>
</reference>
<proteinExistence type="predicted"/>